<accession>A0A9D1I9Y5</accession>
<dbReference type="InterPro" id="IPR016181">
    <property type="entry name" value="Acyl_CoA_acyltransferase"/>
</dbReference>
<comment type="caution">
    <text evidence="2">The sequence shown here is derived from an EMBL/GenBank/DDBJ whole genome shotgun (WGS) entry which is preliminary data.</text>
</comment>
<dbReference type="Gene3D" id="3.40.630.30">
    <property type="match status" value="1"/>
</dbReference>
<feature type="domain" description="Phosphatidylglycerol lysyltransferase C-terminal" evidence="1">
    <location>
        <begin position="22"/>
        <end position="296"/>
    </location>
</feature>
<dbReference type="PANTHER" id="PTHR41373:SF1">
    <property type="entry name" value="PHOSPHATIDYLGLYCEROL LYSYLTRANSFERASE C-TERMINAL DOMAIN-CONTAINING PROTEIN"/>
    <property type="match status" value="1"/>
</dbReference>
<evidence type="ECO:0000259" key="1">
    <source>
        <dbReference type="Pfam" id="PF09924"/>
    </source>
</evidence>
<evidence type="ECO:0000313" key="2">
    <source>
        <dbReference type="EMBL" id="HIU30387.1"/>
    </source>
</evidence>
<dbReference type="SUPFAM" id="SSF55729">
    <property type="entry name" value="Acyl-CoA N-acyltransferases (Nat)"/>
    <property type="match status" value="2"/>
</dbReference>
<dbReference type="InterPro" id="IPR024320">
    <property type="entry name" value="LPG_synthase_C"/>
</dbReference>
<evidence type="ECO:0000313" key="3">
    <source>
        <dbReference type="Proteomes" id="UP000824089"/>
    </source>
</evidence>
<dbReference type="EMBL" id="DVMM01000196">
    <property type="protein sequence ID" value="HIU30387.1"/>
    <property type="molecule type" value="Genomic_DNA"/>
</dbReference>
<sequence length="301" mass="35256">MEFKKLTLNEIPLIKPFFVIQKSRICDYSIGGLFMWRDFFYTEYAVEENILFFKVKYVNDMIAFTIPMAESQEAVRRGLDLLCGYAAQNHYDPIFCMTSAEDRSVIEDYFSWKGFSVLCRSDRKWADYLYTAESFLEFKGKRMHGQRNHVNKFKATYPNWTLREIGPELLTDCLSLLEKITRRNTKSDPIALEELAKTREVLENYAVYGMLGACLYVEEQIVGFSVGEIVYDTLIVHIEKGDTDYEGVYQVLSNEFAKRFVTPEVKYINREDDSGDSNLRTSKLSYHPLKILEKFTIWIEQ</sequence>
<protein>
    <submittedName>
        <fullName evidence="2">DUF2156 domain-containing protein</fullName>
    </submittedName>
</protein>
<proteinExistence type="predicted"/>
<dbReference type="PANTHER" id="PTHR41373">
    <property type="entry name" value="DUF2156 DOMAIN-CONTAINING PROTEIN"/>
    <property type="match status" value="1"/>
</dbReference>
<dbReference type="InterPro" id="IPR016732">
    <property type="entry name" value="UCP018688"/>
</dbReference>
<dbReference type="AlphaFoldDB" id="A0A9D1I9Y5"/>
<dbReference type="PIRSF" id="PIRSF018688">
    <property type="entry name" value="UCP018688"/>
    <property type="match status" value="1"/>
</dbReference>
<dbReference type="Proteomes" id="UP000824089">
    <property type="component" value="Unassembled WGS sequence"/>
</dbReference>
<dbReference type="Pfam" id="PF09924">
    <property type="entry name" value="LPG_synthase_C"/>
    <property type="match status" value="1"/>
</dbReference>
<reference evidence="2" key="2">
    <citation type="journal article" date="2021" name="PeerJ">
        <title>Extensive microbial diversity within the chicken gut microbiome revealed by metagenomics and culture.</title>
        <authorList>
            <person name="Gilroy R."/>
            <person name="Ravi A."/>
            <person name="Getino M."/>
            <person name="Pursley I."/>
            <person name="Horton D.L."/>
            <person name="Alikhan N.F."/>
            <person name="Baker D."/>
            <person name="Gharbi K."/>
            <person name="Hall N."/>
            <person name="Watson M."/>
            <person name="Adriaenssens E.M."/>
            <person name="Foster-Nyarko E."/>
            <person name="Jarju S."/>
            <person name="Secka A."/>
            <person name="Antonio M."/>
            <person name="Oren A."/>
            <person name="Chaudhuri R.R."/>
            <person name="La Ragione R."/>
            <person name="Hildebrand F."/>
            <person name="Pallen M.J."/>
        </authorList>
    </citation>
    <scope>NUCLEOTIDE SEQUENCE</scope>
    <source>
        <strain evidence="2">CHK195-4489</strain>
    </source>
</reference>
<organism evidence="2 3">
    <name type="scientific">Candidatus Egerieisoma faecipullorum</name>
    <dbReference type="NCBI Taxonomy" id="2840963"/>
    <lineage>
        <taxon>Bacteria</taxon>
        <taxon>Bacillati</taxon>
        <taxon>Bacillota</taxon>
        <taxon>Clostridia</taxon>
        <taxon>Eubacteriales</taxon>
        <taxon>Clostridiaceae</taxon>
        <taxon>Clostridiaceae incertae sedis</taxon>
        <taxon>Candidatus Egerieisoma</taxon>
    </lineage>
</organism>
<reference evidence="2" key="1">
    <citation type="submission" date="2020-10" db="EMBL/GenBank/DDBJ databases">
        <authorList>
            <person name="Gilroy R."/>
        </authorList>
    </citation>
    <scope>NUCLEOTIDE SEQUENCE</scope>
    <source>
        <strain evidence="2">CHK195-4489</strain>
    </source>
</reference>
<name>A0A9D1I9Y5_9CLOT</name>
<gene>
    <name evidence="2" type="ORF">IAD50_08860</name>
</gene>